<dbReference type="AlphaFoldDB" id="A8QD98"/>
<dbReference type="InParanoid" id="A8QD98"/>
<organism evidence="6 7">
    <name type="scientific">Malassezia globosa (strain ATCC MYA-4612 / CBS 7966)</name>
    <name type="common">Dandruff-associated fungus</name>
    <dbReference type="NCBI Taxonomy" id="425265"/>
    <lineage>
        <taxon>Eukaryota</taxon>
        <taxon>Fungi</taxon>
        <taxon>Dikarya</taxon>
        <taxon>Basidiomycota</taxon>
        <taxon>Ustilaginomycotina</taxon>
        <taxon>Malasseziomycetes</taxon>
        <taxon>Malasseziales</taxon>
        <taxon>Malasseziaceae</taxon>
        <taxon>Malassezia</taxon>
    </lineage>
</organism>
<evidence type="ECO:0000256" key="3">
    <source>
        <dbReference type="ARBA" id="ARBA00022989"/>
    </source>
</evidence>
<evidence type="ECO:0000313" key="7">
    <source>
        <dbReference type="Proteomes" id="UP000008837"/>
    </source>
</evidence>
<name>A8QD98_MALGO</name>
<dbReference type="InterPro" id="IPR045238">
    <property type="entry name" value="Tim23-like"/>
</dbReference>
<dbReference type="VEuPathDB" id="FungiDB:MGL_4166"/>
<dbReference type="EMBL" id="AAYY01000021">
    <property type="protein sequence ID" value="EDP41473.1"/>
    <property type="molecule type" value="Genomic_DNA"/>
</dbReference>
<comment type="subcellular location">
    <subcellularLocation>
        <location evidence="1">Membrane</location>
        <topology evidence="1">Multi-pass membrane protein</topology>
    </subcellularLocation>
</comment>
<keyword evidence="2" id="KW-0812">Transmembrane</keyword>
<dbReference type="PANTHER" id="PTHR15371:SF0">
    <property type="entry name" value="SD19278P"/>
    <property type="match status" value="1"/>
</dbReference>
<accession>A8QD98</accession>
<comment type="caution">
    <text evidence="6">The sequence shown here is derived from an EMBL/GenBank/DDBJ whole genome shotgun (WGS) entry which is preliminary data.</text>
</comment>
<dbReference type="FunCoup" id="A8QD98">
    <property type="interactions" value="438"/>
</dbReference>
<dbReference type="STRING" id="425265.A8QD98"/>
<keyword evidence="3" id="KW-1133">Transmembrane helix</keyword>
<feature type="compositionally biased region" description="Low complexity" evidence="5">
    <location>
        <begin position="13"/>
        <end position="22"/>
    </location>
</feature>
<keyword evidence="4" id="KW-0472">Membrane</keyword>
<evidence type="ECO:0000256" key="1">
    <source>
        <dbReference type="ARBA" id="ARBA00004141"/>
    </source>
</evidence>
<evidence type="ECO:0008006" key="8">
    <source>
        <dbReference type="Google" id="ProtNLM"/>
    </source>
</evidence>
<evidence type="ECO:0000256" key="5">
    <source>
        <dbReference type="SAM" id="MobiDB-lite"/>
    </source>
</evidence>
<dbReference type="GeneID" id="5853027"/>
<feature type="region of interest" description="Disordered" evidence="5">
    <location>
        <begin position="1"/>
        <end position="28"/>
    </location>
</feature>
<gene>
    <name evidence="6" type="ORF">MGL_4166</name>
</gene>
<sequence length="244" mass="26333">MVWPFSSTTNESQQPAATQTAASHSGDATEYLRTHSFDKSSGGMSTTTPEDAPTAAGLLRNTALDPARLHPFADIKDDLEYLDIEDDRPNTIQGARTALPSRGWSDDLCYGTGTTYLGGLSVGALIGLREGLTRPLGIDSPTFRLRMNAILNQVTRRGTFLGNSAGVIALTYNIFDATIDAVRGEHDIYGSVASGALSGALFRCTCTLLIFCALQKNFHINLFGMLLTLKQQRVHELCLCRALS</sequence>
<dbReference type="OMA" id="HDIYGSM"/>
<evidence type="ECO:0000256" key="4">
    <source>
        <dbReference type="ARBA" id="ARBA00023136"/>
    </source>
</evidence>
<dbReference type="GO" id="GO:0005744">
    <property type="term" value="C:TIM23 mitochondrial import inner membrane translocase complex"/>
    <property type="evidence" value="ECO:0007669"/>
    <property type="project" value="TreeGrafter"/>
</dbReference>
<dbReference type="OrthoDB" id="159299at2759"/>
<dbReference type="GO" id="GO:0008320">
    <property type="term" value="F:protein transmembrane transporter activity"/>
    <property type="evidence" value="ECO:0007669"/>
    <property type="project" value="TreeGrafter"/>
</dbReference>
<evidence type="ECO:0000256" key="2">
    <source>
        <dbReference type="ARBA" id="ARBA00022692"/>
    </source>
</evidence>
<dbReference type="Pfam" id="PF02466">
    <property type="entry name" value="Tim17"/>
    <property type="match status" value="1"/>
</dbReference>
<dbReference type="RefSeq" id="XP_001728687.1">
    <property type="nucleotide sequence ID" value="XM_001728635.1"/>
</dbReference>
<proteinExistence type="predicted"/>
<dbReference type="KEGG" id="mgl:MGL_4166"/>
<reference evidence="6 7" key="1">
    <citation type="journal article" date="2007" name="Proc. Natl. Acad. Sci. U.S.A.">
        <title>Dandruff-associated Malassezia genomes reveal convergent and divergent virulence traits shared with plant and human fungal pathogens.</title>
        <authorList>
            <person name="Xu J."/>
            <person name="Saunders C.W."/>
            <person name="Hu P."/>
            <person name="Grant R.A."/>
            <person name="Boekhout T."/>
            <person name="Kuramae E.E."/>
            <person name="Kronstad J.W."/>
            <person name="Deangelis Y.M."/>
            <person name="Reeder N.L."/>
            <person name="Johnstone K.R."/>
            <person name="Leland M."/>
            <person name="Fieno A.M."/>
            <person name="Begley W.M."/>
            <person name="Sun Y."/>
            <person name="Lacey M.P."/>
            <person name="Chaudhary T."/>
            <person name="Keough T."/>
            <person name="Chu L."/>
            <person name="Sears R."/>
            <person name="Yuan B."/>
            <person name="Dawson T.L.Jr."/>
        </authorList>
    </citation>
    <scope>NUCLEOTIDE SEQUENCE [LARGE SCALE GENOMIC DNA]</scope>
    <source>
        <strain evidence="7">ATCC MYA-4612 / CBS 7966</strain>
    </source>
</reference>
<dbReference type="Proteomes" id="UP000008837">
    <property type="component" value="Unassembled WGS sequence"/>
</dbReference>
<feature type="compositionally biased region" description="Polar residues" evidence="5">
    <location>
        <begin position="1"/>
        <end position="12"/>
    </location>
</feature>
<dbReference type="GO" id="GO:0030150">
    <property type="term" value="P:protein import into mitochondrial matrix"/>
    <property type="evidence" value="ECO:0007669"/>
    <property type="project" value="TreeGrafter"/>
</dbReference>
<protein>
    <recommendedName>
        <fullName evidence="8">Mitochondrial import inner membrane translocase subunit TIM23</fullName>
    </recommendedName>
</protein>
<keyword evidence="7" id="KW-1185">Reference proteome</keyword>
<evidence type="ECO:0000313" key="6">
    <source>
        <dbReference type="EMBL" id="EDP41473.1"/>
    </source>
</evidence>
<dbReference type="PANTHER" id="PTHR15371">
    <property type="entry name" value="TIM23"/>
    <property type="match status" value="1"/>
</dbReference>